<organism evidence="2 3">
    <name type="scientific">Canariomyces notabilis</name>
    <dbReference type="NCBI Taxonomy" id="2074819"/>
    <lineage>
        <taxon>Eukaryota</taxon>
        <taxon>Fungi</taxon>
        <taxon>Dikarya</taxon>
        <taxon>Ascomycota</taxon>
        <taxon>Pezizomycotina</taxon>
        <taxon>Sordariomycetes</taxon>
        <taxon>Sordariomycetidae</taxon>
        <taxon>Sordariales</taxon>
        <taxon>Chaetomiaceae</taxon>
        <taxon>Canariomyces</taxon>
    </lineage>
</organism>
<evidence type="ECO:0000256" key="1">
    <source>
        <dbReference type="SAM" id="MobiDB-lite"/>
    </source>
</evidence>
<proteinExistence type="predicted"/>
<protein>
    <submittedName>
        <fullName evidence="2">Uncharacterized protein</fullName>
    </submittedName>
</protein>
<gene>
    <name evidence="2" type="ORF">N656DRAFT_786541</name>
</gene>
<accession>A0AAN6TKM6</accession>
<name>A0AAN6TKM6_9PEZI</name>
<feature type="region of interest" description="Disordered" evidence="1">
    <location>
        <begin position="28"/>
        <end position="60"/>
    </location>
</feature>
<feature type="compositionally biased region" description="Acidic residues" evidence="1">
    <location>
        <begin position="31"/>
        <end position="48"/>
    </location>
</feature>
<dbReference type="AlphaFoldDB" id="A0AAN6TKM6"/>
<feature type="region of interest" description="Disordered" evidence="1">
    <location>
        <begin position="263"/>
        <end position="296"/>
    </location>
</feature>
<evidence type="ECO:0000313" key="3">
    <source>
        <dbReference type="Proteomes" id="UP001302812"/>
    </source>
</evidence>
<evidence type="ECO:0000313" key="2">
    <source>
        <dbReference type="EMBL" id="KAK4116051.1"/>
    </source>
</evidence>
<keyword evidence="3" id="KW-1185">Reference proteome</keyword>
<sequence>MSSKRSMPMLRVALRNRHQFVCLCRAPFSTGDDDDDEEEHEDEDEDGVETEKAQKSEKEPRARCDAGKTCLCNKPAEEHPDHVWKAQILRPACLLCVAKPGLLPHVHVNDHSMYGVLEVIQILILDFDEAAGDYKEQWAVCEALAFFLQDEGMELTQIEDGDLADATFLFCGRMFMSMPATLEREHLLKKDSEIKNLGQIMSLFKDIAIALRNYGILEDSNKEALGPVSDKKSWIPHAYENQIYAYALKYGIELVPVGKGSRATSELKGDSDLPVPESNTGGKADPTSKTPIGGDLLDITTWSSSERKAKNFNKKDPLGKKELDALKQGMVMSWE</sequence>
<dbReference type="Proteomes" id="UP001302812">
    <property type="component" value="Unassembled WGS sequence"/>
</dbReference>
<reference evidence="2" key="2">
    <citation type="submission" date="2023-05" db="EMBL/GenBank/DDBJ databases">
        <authorList>
            <consortium name="Lawrence Berkeley National Laboratory"/>
            <person name="Steindorff A."/>
            <person name="Hensen N."/>
            <person name="Bonometti L."/>
            <person name="Westerberg I."/>
            <person name="Brannstrom I.O."/>
            <person name="Guillou S."/>
            <person name="Cros-Aarteil S."/>
            <person name="Calhoun S."/>
            <person name="Haridas S."/>
            <person name="Kuo A."/>
            <person name="Mondo S."/>
            <person name="Pangilinan J."/>
            <person name="Riley R."/>
            <person name="Labutti K."/>
            <person name="Andreopoulos B."/>
            <person name="Lipzen A."/>
            <person name="Chen C."/>
            <person name="Yanf M."/>
            <person name="Daum C."/>
            <person name="Ng V."/>
            <person name="Clum A."/>
            <person name="Ohm R."/>
            <person name="Martin F."/>
            <person name="Silar P."/>
            <person name="Natvig D."/>
            <person name="Lalanne C."/>
            <person name="Gautier V."/>
            <person name="Ament-Velasquez S.L."/>
            <person name="Kruys A."/>
            <person name="Hutchinson M.I."/>
            <person name="Powell A.J."/>
            <person name="Barry K."/>
            <person name="Miller A.N."/>
            <person name="Grigoriev I.V."/>
            <person name="Debuchy R."/>
            <person name="Gladieux P."/>
            <person name="Thoren M.H."/>
            <person name="Johannesson H."/>
        </authorList>
    </citation>
    <scope>NUCLEOTIDE SEQUENCE</scope>
    <source>
        <strain evidence="2">CBS 508.74</strain>
    </source>
</reference>
<dbReference type="GeneID" id="89940658"/>
<reference evidence="2" key="1">
    <citation type="journal article" date="2023" name="Mol. Phylogenet. Evol.">
        <title>Genome-scale phylogeny and comparative genomics of the fungal order Sordariales.</title>
        <authorList>
            <person name="Hensen N."/>
            <person name="Bonometti L."/>
            <person name="Westerberg I."/>
            <person name="Brannstrom I.O."/>
            <person name="Guillou S."/>
            <person name="Cros-Aarteil S."/>
            <person name="Calhoun S."/>
            <person name="Haridas S."/>
            <person name="Kuo A."/>
            <person name="Mondo S."/>
            <person name="Pangilinan J."/>
            <person name="Riley R."/>
            <person name="LaButti K."/>
            <person name="Andreopoulos B."/>
            <person name="Lipzen A."/>
            <person name="Chen C."/>
            <person name="Yan M."/>
            <person name="Daum C."/>
            <person name="Ng V."/>
            <person name="Clum A."/>
            <person name="Steindorff A."/>
            <person name="Ohm R.A."/>
            <person name="Martin F."/>
            <person name="Silar P."/>
            <person name="Natvig D.O."/>
            <person name="Lalanne C."/>
            <person name="Gautier V."/>
            <person name="Ament-Velasquez S.L."/>
            <person name="Kruys A."/>
            <person name="Hutchinson M.I."/>
            <person name="Powell A.J."/>
            <person name="Barry K."/>
            <person name="Miller A.N."/>
            <person name="Grigoriev I.V."/>
            <person name="Debuchy R."/>
            <person name="Gladieux P."/>
            <person name="Hiltunen Thoren M."/>
            <person name="Johannesson H."/>
        </authorList>
    </citation>
    <scope>NUCLEOTIDE SEQUENCE</scope>
    <source>
        <strain evidence="2">CBS 508.74</strain>
    </source>
</reference>
<comment type="caution">
    <text evidence="2">The sequence shown here is derived from an EMBL/GenBank/DDBJ whole genome shotgun (WGS) entry which is preliminary data.</text>
</comment>
<dbReference type="EMBL" id="MU853333">
    <property type="protein sequence ID" value="KAK4116051.1"/>
    <property type="molecule type" value="Genomic_DNA"/>
</dbReference>
<dbReference type="RefSeq" id="XP_064673621.1">
    <property type="nucleotide sequence ID" value="XM_064816533.1"/>
</dbReference>
<feature type="compositionally biased region" description="Basic and acidic residues" evidence="1">
    <location>
        <begin position="49"/>
        <end position="60"/>
    </location>
</feature>